<dbReference type="EMBL" id="GGEC01056098">
    <property type="protein sequence ID" value="MBX36582.1"/>
    <property type="molecule type" value="Transcribed_RNA"/>
</dbReference>
<sequence length="58" mass="6519">MTKTLQYKPTLQFHSSLLALCIRIKGRGAAAFSSSTHLVTLKTKFQSIVILTRIHFIT</sequence>
<evidence type="ECO:0000313" key="1">
    <source>
        <dbReference type="EMBL" id="MBX36582.1"/>
    </source>
</evidence>
<accession>A0A2P2N268</accession>
<dbReference type="AlphaFoldDB" id="A0A2P2N268"/>
<protein>
    <submittedName>
        <fullName evidence="1">Uncharacterized protein</fullName>
    </submittedName>
</protein>
<organism evidence="1">
    <name type="scientific">Rhizophora mucronata</name>
    <name type="common">Asiatic mangrove</name>
    <dbReference type="NCBI Taxonomy" id="61149"/>
    <lineage>
        <taxon>Eukaryota</taxon>
        <taxon>Viridiplantae</taxon>
        <taxon>Streptophyta</taxon>
        <taxon>Embryophyta</taxon>
        <taxon>Tracheophyta</taxon>
        <taxon>Spermatophyta</taxon>
        <taxon>Magnoliopsida</taxon>
        <taxon>eudicotyledons</taxon>
        <taxon>Gunneridae</taxon>
        <taxon>Pentapetalae</taxon>
        <taxon>rosids</taxon>
        <taxon>fabids</taxon>
        <taxon>Malpighiales</taxon>
        <taxon>Rhizophoraceae</taxon>
        <taxon>Rhizophora</taxon>
    </lineage>
</organism>
<reference evidence="1" key="1">
    <citation type="submission" date="2018-02" db="EMBL/GenBank/DDBJ databases">
        <title>Rhizophora mucronata_Transcriptome.</title>
        <authorList>
            <person name="Meera S.P."/>
            <person name="Sreeshan A."/>
            <person name="Augustine A."/>
        </authorList>
    </citation>
    <scope>NUCLEOTIDE SEQUENCE</scope>
    <source>
        <tissue evidence="1">Leaf</tissue>
    </source>
</reference>
<proteinExistence type="predicted"/>
<name>A0A2P2N268_RHIMU</name>